<gene>
    <name evidence="10" type="ORF">RPE78_16135</name>
</gene>
<evidence type="ECO:0000256" key="2">
    <source>
        <dbReference type="ARBA" id="ARBA00023012"/>
    </source>
</evidence>
<evidence type="ECO:0000256" key="3">
    <source>
        <dbReference type="ARBA" id="ARBA00023015"/>
    </source>
</evidence>
<keyword evidence="4 10" id="KW-0238">DNA-binding</keyword>
<dbReference type="Pfam" id="PF00196">
    <property type="entry name" value="GerE"/>
    <property type="match status" value="1"/>
</dbReference>
<dbReference type="InterPro" id="IPR000792">
    <property type="entry name" value="Tscrpt_reg_LuxR_C"/>
</dbReference>
<dbReference type="Gene3D" id="3.40.50.2300">
    <property type="match status" value="1"/>
</dbReference>
<dbReference type="GO" id="GO:0003677">
    <property type="term" value="F:DNA binding"/>
    <property type="evidence" value="ECO:0007669"/>
    <property type="project" value="UniProtKB-KW"/>
</dbReference>
<evidence type="ECO:0000313" key="11">
    <source>
        <dbReference type="Proteomes" id="UP001623290"/>
    </source>
</evidence>
<evidence type="ECO:0000256" key="7">
    <source>
        <dbReference type="SAM" id="MobiDB-lite"/>
    </source>
</evidence>
<dbReference type="InterPro" id="IPR001789">
    <property type="entry name" value="Sig_transdc_resp-reg_receiver"/>
</dbReference>
<evidence type="ECO:0000259" key="8">
    <source>
        <dbReference type="PROSITE" id="PS50043"/>
    </source>
</evidence>
<dbReference type="RefSeq" id="WP_406721718.1">
    <property type="nucleotide sequence ID" value="NZ_CP135445.1"/>
</dbReference>
<keyword evidence="2" id="KW-0902">Two-component regulatory system</keyword>
<dbReference type="PANTHER" id="PTHR48111:SF1">
    <property type="entry name" value="TWO-COMPONENT RESPONSE REGULATOR ORR33"/>
    <property type="match status" value="1"/>
</dbReference>
<evidence type="ECO:0000259" key="9">
    <source>
        <dbReference type="PROSITE" id="PS50110"/>
    </source>
</evidence>
<feature type="domain" description="Response regulatory" evidence="9">
    <location>
        <begin position="27"/>
        <end position="143"/>
    </location>
</feature>
<accession>A0ABZ1E4X4</accession>
<dbReference type="InterPro" id="IPR011006">
    <property type="entry name" value="CheY-like_superfamily"/>
</dbReference>
<keyword evidence="5" id="KW-0804">Transcription</keyword>
<keyword evidence="3" id="KW-0805">Transcription regulation</keyword>
<reference evidence="10 11" key="1">
    <citation type="submission" date="2023-09" db="EMBL/GenBank/DDBJ databases">
        <title>Thioclava shenzhenensis sp. nov., a multidrug resistant bacteria-antagonizing species isolated from coastal seawater.</title>
        <authorList>
            <person name="Long M."/>
        </authorList>
    </citation>
    <scope>NUCLEOTIDE SEQUENCE [LARGE SCALE GENOMIC DNA]</scope>
    <source>
        <strain evidence="10 11">FTW29</strain>
        <plasmid evidence="10 11">unnamed2</plasmid>
    </source>
</reference>
<feature type="compositionally biased region" description="Basic and acidic residues" evidence="7">
    <location>
        <begin position="12"/>
        <end position="22"/>
    </location>
</feature>
<dbReference type="Proteomes" id="UP001623290">
    <property type="component" value="Plasmid unnamed2"/>
</dbReference>
<dbReference type="InterPro" id="IPR016032">
    <property type="entry name" value="Sig_transdc_resp-reg_C-effctor"/>
</dbReference>
<dbReference type="EMBL" id="CP135445">
    <property type="protein sequence ID" value="WRY35758.1"/>
    <property type="molecule type" value="Genomic_DNA"/>
</dbReference>
<dbReference type="InterPro" id="IPR039420">
    <property type="entry name" value="WalR-like"/>
</dbReference>
<organism evidence="10 11">
    <name type="scientific">Thioclava litoralis</name>
    <dbReference type="NCBI Taxonomy" id="3076557"/>
    <lineage>
        <taxon>Bacteria</taxon>
        <taxon>Pseudomonadati</taxon>
        <taxon>Pseudomonadota</taxon>
        <taxon>Alphaproteobacteria</taxon>
        <taxon>Rhodobacterales</taxon>
        <taxon>Paracoccaceae</taxon>
        <taxon>Thioclava</taxon>
    </lineage>
</organism>
<dbReference type="Gene3D" id="1.10.10.10">
    <property type="entry name" value="Winged helix-like DNA-binding domain superfamily/Winged helix DNA-binding domain"/>
    <property type="match status" value="1"/>
</dbReference>
<proteinExistence type="predicted"/>
<dbReference type="SMART" id="SM00448">
    <property type="entry name" value="REC"/>
    <property type="match status" value="1"/>
</dbReference>
<evidence type="ECO:0000256" key="1">
    <source>
        <dbReference type="ARBA" id="ARBA00022553"/>
    </source>
</evidence>
<feature type="domain" description="HTH luxR-type" evidence="8">
    <location>
        <begin position="252"/>
        <end position="317"/>
    </location>
</feature>
<dbReference type="PROSITE" id="PS50043">
    <property type="entry name" value="HTH_LUXR_2"/>
    <property type="match status" value="1"/>
</dbReference>
<dbReference type="Pfam" id="PF00072">
    <property type="entry name" value="Response_reg"/>
    <property type="match status" value="1"/>
</dbReference>
<geneLocation type="plasmid" evidence="10 11">
    <name>unnamed2</name>
</geneLocation>
<keyword evidence="1 6" id="KW-0597">Phosphoprotein</keyword>
<keyword evidence="11" id="KW-1185">Reference proteome</keyword>
<dbReference type="InterPro" id="IPR036388">
    <property type="entry name" value="WH-like_DNA-bd_sf"/>
</dbReference>
<dbReference type="SMART" id="SM00421">
    <property type="entry name" value="HTH_LUXR"/>
    <property type="match status" value="1"/>
</dbReference>
<evidence type="ECO:0000256" key="5">
    <source>
        <dbReference type="ARBA" id="ARBA00023163"/>
    </source>
</evidence>
<dbReference type="PANTHER" id="PTHR48111">
    <property type="entry name" value="REGULATOR OF RPOS"/>
    <property type="match status" value="1"/>
</dbReference>
<evidence type="ECO:0000256" key="6">
    <source>
        <dbReference type="PROSITE-ProRule" id="PRU00169"/>
    </source>
</evidence>
<protein>
    <submittedName>
        <fullName evidence="10">DNA-binding response regulator</fullName>
    </submittedName>
</protein>
<feature type="region of interest" description="Disordered" evidence="7">
    <location>
        <begin position="1"/>
        <end position="22"/>
    </location>
</feature>
<feature type="modified residue" description="4-aspartylphosphate" evidence="6">
    <location>
        <position position="76"/>
    </location>
</feature>
<dbReference type="SUPFAM" id="SSF52172">
    <property type="entry name" value="CheY-like"/>
    <property type="match status" value="1"/>
</dbReference>
<evidence type="ECO:0000256" key="4">
    <source>
        <dbReference type="ARBA" id="ARBA00023125"/>
    </source>
</evidence>
<name>A0ABZ1E4X4_9RHOB</name>
<dbReference type="SUPFAM" id="SSF46894">
    <property type="entry name" value="C-terminal effector domain of the bipartite response regulators"/>
    <property type="match status" value="1"/>
</dbReference>
<sequence length="320" mass="34685">MSLMPPSRAVTKHPETAMRDPSEEAPVVMVVDDDPASLMMVSEALEAAGIVAVVARDGAAALRLIDRVRPDGILLDALMPGLDGFETCKALKAAPNRIEAPVIFMTGLTEPEHILKGLKAGGVDYITKPLNLDEVLARLSIHLTNAKMLRGARSALDMTGRAVAAFHRNGQLSWSSPKATELLAENFDALFDTDGTATGELRRWLDELEDTPLSQSRRLTVDQLELAYLGAGPAQEIQLTLFDRSGPSREDLLSSRFGLTTREGEVLFWLSLGKTNTEIGNILGLSSRTVNKHLEQVFQKMGVENRTSAAVLADRAMNGN</sequence>
<dbReference type="CDD" id="cd06170">
    <property type="entry name" value="LuxR_C_like"/>
    <property type="match status" value="1"/>
</dbReference>
<dbReference type="PROSITE" id="PS50110">
    <property type="entry name" value="RESPONSE_REGULATORY"/>
    <property type="match status" value="1"/>
</dbReference>
<dbReference type="PRINTS" id="PR00038">
    <property type="entry name" value="HTHLUXR"/>
</dbReference>
<keyword evidence="10" id="KW-0614">Plasmid</keyword>
<evidence type="ECO:0000313" key="10">
    <source>
        <dbReference type="EMBL" id="WRY35758.1"/>
    </source>
</evidence>